<comment type="caution">
    <text evidence="1">The sequence shown here is derived from an EMBL/GenBank/DDBJ whole genome shotgun (WGS) entry which is preliminary data.</text>
</comment>
<reference evidence="1 2" key="1">
    <citation type="submission" date="2023-05" db="EMBL/GenBank/DDBJ databases">
        <title>A new hyperthermophilic archaea 'Ignisphaera cupida' sp. nov. and description of the family 'Ignisphaeraceae' fam. nov.</title>
        <authorList>
            <person name="Podosokorskaya O.A."/>
            <person name="Elcheninov A.G."/>
            <person name="Klukina A."/>
            <person name="Merkel A.Y."/>
        </authorList>
    </citation>
    <scope>NUCLEOTIDE SEQUENCE [LARGE SCALE GENOMIC DNA]</scope>
    <source>
        <strain evidence="1 2">4213-co</strain>
    </source>
</reference>
<sequence>MAGSEWPCNCVFCRLFVHPIARRFVAASHASEEQFVEEIKPVEVSAVQQPVIDVNGVKEAVAEHVSILVDSKLKEFASRVDSVEEEIRKIREDFSKSVDEIKSALVDIRAAVAEATNPFNVLREYSKTRKEAPKANRIIESFEQALRNIATQATASEASEAGREPGSQIDFKKVSREVVYRGYRKLGLSGLIKLVKWVDDMLNRVPKEVIEEIAKFMKAVNVVDDEEEKIVLSVVDFVYRARKIGLKINEQIIHIYNLAKVFGVDDKEASEEILKLATSNGVE</sequence>
<dbReference type="RefSeq" id="WP_285273951.1">
    <property type="nucleotide sequence ID" value="NZ_JASNVW010000003.1"/>
</dbReference>
<organism evidence="1 2">
    <name type="scientific">Ignisphaera cupida</name>
    <dbReference type="NCBI Taxonomy" id="3050454"/>
    <lineage>
        <taxon>Archaea</taxon>
        <taxon>Thermoproteota</taxon>
        <taxon>Thermoprotei</taxon>
        <taxon>Desulfurococcales</taxon>
        <taxon>Desulfurococcaceae</taxon>
        <taxon>Ignisphaera</taxon>
    </lineage>
</organism>
<keyword evidence="2" id="KW-1185">Reference proteome</keyword>
<protein>
    <submittedName>
        <fullName evidence="1">Uncharacterized protein</fullName>
    </submittedName>
</protein>
<evidence type="ECO:0000313" key="1">
    <source>
        <dbReference type="EMBL" id="MDK6028967.1"/>
    </source>
</evidence>
<gene>
    <name evidence="1" type="ORF">QPL79_06285</name>
</gene>
<dbReference type="EMBL" id="JASNVW010000003">
    <property type="protein sequence ID" value="MDK6028967.1"/>
    <property type="molecule type" value="Genomic_DNA"/>
</dbReference>
<accession>A0ABD4Z7Q4</accession>
<proteinExistence type="predicted"/>
<evidence type="ECO:0000313" key="2">
    <source>
        <dbReference type="Proteomes" id="UP001529235"/>
    </source>
</evidence>
<dbReference type="AlphaFoldDB" id="A0ABD4Z7Q4"/>
<name>A0ABD4Z7Q4_9CREN</name>
<dbReference type="Proteomes" id="UP001529235">
    <property type="component" value="Unassembled WGS sequence"/>
</dbReference>